<gene>
    <name evidence="1" type="ORF">FA95DRAFT_1609656</name>
</gene>
<dbReference type="EMBL" id="MU276032">
    <property type="protein sequence ID" value="KAI0043108.1"/>
    <property type="molecule type" value="Genomic_DNA"/>
</dbReference>
<protein>
    <submittedName>
        <fullName evidence="1">Uncharacterized protein</fullName>
    </submittedName>
</protein>
<proteinExistence type="predicted"/>
<sequence>MPLIPSSSDITFTLQVLTVIVQFLDHELDSVSQMKSSHRDVDDILRNIRQYMHLMNAQQHQAITAKIETAYNLLLIANAGDDHLTYFRVTRNYRKALRAARDAVTLIEHAIIINGMLENLRGVDSEQRTPPADAHHLPMLRNAGIHGQVSPE</sequence>
<evidence type="ECO:0000313" key="1">
    <source>
        <dbReference type="EMBL" id="KAI0043108.1"/>
    </source>
</evidence>
<reference evidence="1" key="1">
    <citation type="submission" date="2021-02" db="EMBL/GenBank/DDBJ databases">
        <authorList>
            <consortium name="DOE Joint Genome Institute"/>
            <person name="Ahrendt S."/>
            <person name="Looney B.P."/>
            <person name="Miyauchi S."/>
            <person name="Morin E."/>
            <person name="Drula E."/>
            <person name="Courty P.E."/>
            <person name="Chicoki N."/>
            <person name="Fauchery L."/>
            <person name="Kohler A."/>
            <person name="Kuo A."/>
            <person name="Labutti K."/>
            <person name="Pangilinan J."/>
            <person name="Lipzen A."/>
            <person name="Riley R."/>
            <person name="Andreopoulos W."/>
            <person name="He G."/>
            <person name="Johnson J."/>
            <person name="Barry K.W."/>
            <person name="Grigoriev I.V."/>
            <person name="Nagy L."/>
            <person name="Hibbett D."/>
            <person name="Henrissat B."/>
            <person name="Matheny P.B."/>
            <person name="Labbe J."/>
            <person name="Martin F."/>
        </authorList>
    </citation>
    <scope>NUCLEOTIDE SEQUENCE</scope>
    <source>
        <strain evidence="1">FP105234-sp</strain>
    </source>
</reference>
<name>A0ACB8RG92_9AGAM</name>
<dbReference type="Proteomes" id="UP000814033">
    <property type="component" value="Unassembled WGS sequence"/>
</dbReference>
<organism evidence="1 2">
    <name type="scientific">Auriscalpium vulgare</name>
    <dbReference type="NCBI Taxonomy" id="40419"/>
    <lineage>
        <taxon>Eukaryota</taxon>
        <taxon>Fungi</taxon>
        <taxon>Dikarya</taxon>
        <taxon>Basidiomycota</taxon>
        <taxon>Agaricomycotina</taxon>
        <taxon>Agaricomycetes</taxon>
        <taxon>Russulales</taxon>
        <taxon>Auriscalpiaceae</taxon>
        <taxon>Auriscalpium</taxon>
    </lineage>
</organism>
<keyword evidence="2" id="KW-1185">Reference proteome</keyword>
<accession>A0ACB8RG92</accession>
<reference evidence="1" key="2">
    <citation type="journal article" date="2022" name="New Phytol.">
        <title>Evolutionary transition to the ectomycorrhizal habit in the genomes of a hyperdiverse lineage of mushroom-forming fungi.</title>
        <authorList>
            <person name="Looney B."/>
            <person name="Miyauchi S."/>
            <person name="Morin E."/>
            <person name="Drula E."/>
            <person name="Courty P.E."/>
            <person name="Kohler A."/>
            <person name="Kuo A."/>
            <person name="LaButti K."/>
            <person name="Pangilinan J."/>
            <person name="Lipzen A."/>
            <person name="Riley R."/>
            <person name="Andreopoulos W."/>
            <person name="He G."/>
            <person name="Johnson J."/>
            <person name="Nolan M."/>
            <person name="Tritt A."/>
            <person name="Barry K.W."/>
            <person name="Grigoriev I.V."/>
            <person name="Nagy L.G."/>
            <person name="Hibbett D."/>
            <person name="Henrissat B."/>
            <person name="Matheny P.B."/>
            <person name="Labbe J."/>
            <person name="Martin F.M."/>
        </authorList>
    </citation>
    <scope>NUCLEOTIDE SEQUENCE</scope>
    <source>
        <strain evidence="1">FP105234-sp</strain>
    </source>
</reference>
<comment type="caution">
    <text evidence="1">The sequence shown here is derived from an EMBL/GenBank/DDBJ whole genome shotgun (WGS) entry which is preliminary data.</text>
</comment>
<evidence type="ECO:0000313" key="2">
    <source>
        <dbReference type="Proteomes" id="UP000814033"/>
    </source>
</evidence>